<comment type="caution">
    <text evidence="7">The sequence shown here is derived from an EMBL/GenBank/DDBJ whole genome shotgun (WGS) entry which is preliminary data.</text>
</comment>
<dbReference type="SUPFAM" id="SSF46689">
    <property type="entry name" value="Homeodomain-like"/>
    <property type="match status" value="2"/>
</dbReference>
<dbReference type="SMART" id="SM00342">
    <property type="entry name" value="HTH_ARAC"/>
    <property type="match status" value="1"/>
</dbReference>
<proteinExistence type="predicted"/>
<keyword evidence="3" id="KW-0010">Activator</keyword>
<evidence type="ECO:0000256" key="3">
    <source>
        <dbReference type="ARBA" id="ARBA00023159"/>
    </source>
</evidence>
<evidence type="ECO:0000259" key="6">
    <source>
        <dbReference type="PROSITE" id="PS01124"/>
    </source>
</evidence>
<evidence type="ECO:0000313" key="8">
    <source>
        <dbReference type="Proteomes" id="UP001211689"/>
    </source>
</evidence>
<reference evidence="7 8" key="1">
    <citation type="submission" date="2022-07" db="EMBL/GenBank/DDBJ databases">
        <title>Genome Analysis of Selected Gammaproteobacteria from Nigerian Food snails.</title>
        <authorList>
            <person name="Okafor A.C."/>
        </authorList>
    </citation>
    <scope>NUCLEOTIDE SEQUENCE [LARGE SCALE GENOMIC DNA]</scope>
    <source>
        <strain evidence="7 8">Awg 2</strain>
    </source>
</reference>
<keyword evidence="1" id="KW-0805">Transcription regulation</keyword>
<comment type="function">
    <text evidence="5">Regulatory protein of the TOL plasmid xyl operons. XylS activates the xylXYZLTEGFJQKIH operon required for the degradation of toluene, m-xylene and p-xylene.</text>
</comment>
<evidence type="ECO:0000313" key="7">
    <source>
        <dbReference type="EMBL" id="MDA8486268.1"/>
    </source>
</evidence>
<feature type="domain" description="HTH araC/xylS-type" evidence="6">
    <location>
        <begin position="152"/>
        <end position="250"/>
    </location>
</feature>
<dbReference type="EMBL" id="JANEWF010000043">
    <property type="protein sequence ID" value="MDA8486268.1"/>
    <property type="molecule type" value="Genomic_DNA"/>
</dbReference>
<dbReference type="InterPro" id="IPR009057">
    <property type="entry name" value="Homeodomain-like_sf"/>
</dbReference>
<dbReference type="Proteomes" id="UP001211689">
    <property type="component" value="Unassembled WGS sequence"/>
</dbReference>
<evidence type="ECO:0000256" key="5">
    <source>
        <dbReference type="ARBA" id="ARBA00037345"/>
    </source>
</evidence>
<dbReference type="PANTHER" id="PTHR46796:SF6">
    <property type="entry name" value="ARAC SUBFAMILY"/>
    <property type="match status" value="1"/>
</dbReference>
<protein>
    <submittedName>
        <fullName evidence="7">AraC family transcriptional regulator</fullName>
    </submittedName>
</protein>
<dbReference type="PANTHER" id="PTHR46796">
    <property type="entry name" value="HTH-TYPE TRANSCRIPTIONAL ACTIVATOR RHAS-RELATED"/>
    <property type="match status" value="1"/>
</dbReference>
<dbReference type="RefSeq" id="WP_271472240.1">
    <property type="nucleotide sequence ID" value="NZ_JANEWF010000043.1"/>
</dbReference>
<gene>
    <name evidence="7" type="ORF">NNO07_24650</name>
</gene>
<evidence type="ECO:0000256" key="4">
    <source>
        <dbReference type="ARBA" id="ARBA00023163"/>
    </source>
</evidence>
<keyword evidence="2" id="KW-0238">DNA-binding</keyword>
<sequence>MFQAIERTVSGLDCTALINQFGGGPVHEGQQDRWRSQNLPTQSILVPAGVSTHWHYTGPVDFVVFYFLGGESEITARLELLAESRGQPLSFSDQLTGAAAQQLVSELYKGGGADQPYMSRLAMLMLEQSYRLLTTPGSLNISPRHAHFWRLQAVLNTIHQNLAGDLSVEALASCAGISPAHFRRLFREAVGMPVHRYVLSTRLEQARRLLTLSEMPIAHIAQECGFSSQSHLTLSFRTIHAVTPAQFRTRLASGRR</sequence>
<dbReference type="InterPro" id="IPR050204">
    <property type="entry name" value="AraC_XylS_family_regulators"/>
</dbReference>
<dbReference type="PROSITE" id="PS01124">
    <property type="entry name" value="HTH_ARAC_FAMILY_2"/>
    <property type="match status" value="1"/>
</dbReference>
<evidence type="ECO:0000256" key="1">
    <source>
        <dbReference type="ARBA" id="ARBA00023015"/>
    </source>
</evidence>
<accession>A0ABT4YBX6</accession>
<dbReference type="Gene3D" id="1.10.10.60">
    <property type="entry name" value="Homeodomain-like"/>
    <property type="match status" value="2"/>
</dbReference>
<keyword evidence="8" id="KW-1185">Reference proteome</keyword>
<dbReference type="Pfam" id="PF12833">
    <property type="entry name" value="HTH_18"/>
    <property type="match status" value="1"/>
</dbReference>
<organism evidence="7 8">
    <name type="scientific">Metapseudomonas resinovorans</name>
    <name type="common">Pseudomonas resinovorans</name>
    <dbReference type="NCBI Taxonomy" id="53412"/>
    <lineage>
        <taxon>Bacteria</taxon>
        <taxon>Pseudomonadati</taxon>
        <taxon>Pseudomonadota</taxon>
        <taxon>Gammaproteobacteria</taxon>
        <taxon>Pseudomonadales</taxon>
        <taxon>Pseudomonadaceae</taxon>
        <taxon>Metapseudomonas</taxon>
    </lineage>
</organism>
<dbReference type="InterPro" id="IPR018060">
    <property type="entry name" value="HTH_AraC"/>
</dbReference>
<evidence type="ECO:0000256" key="2">
    <source>
        <dbReference type="ARBA" id="ARBA00023125"/>
    </source>
</evidence>
<keyword evidence="4" id="KW-0804">Transcription</keyword>
<name>A0ABT4YBX6_METRE</name>